<dbReference type="InterPro" id="IPR036412">
    <property type="entry name" value="HAD-like_sf"/>
</dbReference>
<accession>A0A8J8GC10</accession>
<name>A0A8J8GC10_9BACI</name>
<comment type="caution">
    <text evidence="3">The sequence shown here is derived from an EMBL/GenBank/DDBJ whole genome shotgun (WGS) entry which is preliminary data.</text>
</comment>
<dbReference type="Proteomes" id="UP000625804">
    <property type="component" value="Unassembled WGS sequence"/>
</dbReference>
<evidence type="ECO:0000256" key="1">
    <source>
        <dbReference type="ARBA" id="ARBA00022801"/>
    </source>
</evidence>
<evidence type="ECO:0000313" key="4">
    <source>
        <dbReference type="Proteomes" id="UP000625804"/>
    </source>
</evidence>
<dbReference type="PANTHER" id="PTHR43434">
    <property type="entry name" value="PHOSPHOGLYCOLATE PHOSPHATASE"/>
    <property type="match status" value="1"/>
</dbReference>
<dbReference type="GO" id="GO:0008967">
    <property type="term" value="F:phosphoglycolate phosphatase activity"/>
    <property type="evidence" value="ECO:0007669"/>
    <property type="project" value="TreeGrafter"/>
</dbReference>
<evidence type="ECO:0000313" key="3">
    <source>
        <dbReference type="EMBL" id="NSL51034.1"/>
    </source>
</evidence>
<dbReference type="AlphaFoldDB" id="A0A8J8GC10"/>
<keyword evidence="2" id="KW-0460">Magnesium</keyword>
<dbReference type="Gene3D" id="3.40.50.1000">
    <property type="entry name" value="HAD superfamily/HAD-like"/>
    <property type="match status" value="1"/>
</dbReference>
<protein>
    <submittedName>
        <fullName evidence="3">HAD-IA family hydrolase</fullName>
    </submittedName>
</protein>
<keyword evidence="4" id="KW-1185">Reference proteome</keyword>
<dbReference type="GO" id="GO:0006281">
    <property type="term" value="P:DNA repair"/>
    <property type="evidence" value="ECO:0007669"/>
    <property type="project" value="TreeGrafter"/>
</dbReference>
<dbReference type="SUPFAM" id="SSF56784">
    <property type="entry name" value="HAD-like"/>
    <property type="match status" value="1"/>
</dbReference>
<proteinExistence type="predicted"/>
<gene>
    <name evidence="3" type="ORF">HR057_04540</name>
</gene>
<sequence>MNFLGREINTVLFDKDGTILDFPSIWIPWVDDLSEYIRSNLPECSLTKKELRKVFGAGEEDNSIDPKSPLAIANMEESKIILAYKIYENGLPWDLAVFHANESVNYANERQNSSISIKLIDGIKELLEKFKENNVKLGVLTADDTEKAKCHLKKVGVENYFDFVIGSDQVLNGKPYPDLVYLASDRFGFSLSETMLIGDTNADIQLGKNAGINFTVGIVSYAKNTDHLIDADLIIHSYKELMDIGQ</sequence>
<dbReference type="EMBL" id="JABTTE010000004">
    <property type="protein sequence ID" value="NSL51034.1"/>
    <property type="molecule type" value="Genomic_DNA"/>
</dbReference>
<dbReference type="PRINTS" id="PR00413">
    <property type="entry name" value="HADHALOGNASE"/>
</dbReference>
<dbReference type="InterPro" id="IPR006439">
    <property type="entry name" value="HAD-SF_hydro_IA"/>
</dbReference>
<dbReference type="Pfam" id="PF13419">
    <property type="entry name" value="HAD_2"/>
    <property type="match status" value="1"/>
</dbReference>
<dbReference type="InterPro" id="IPR023214">
    <property type="entry name" value="HAD_sf"/>
</dbReference>
<keyword evidence="1 3" id="KW-0378">Hydrolase</keyword>
<organism evidence="3 4">
    <name type="scientific">Calidifontibacillus erzurumensis</name>
    <dbReference type="NCBI Taxonomy" id="2741433"/>
    <lineage>
        <taxon>Bacteria</taxon>
        <taxon>Bacillati</taxon>
        <taxon>Bacillota</taxon>
        <taxon>Bacilli</taxon>
        <taxon>Bacillales</taxon>
        <taxon>Bacillaceae</taxon>
        <taxon>Calidifontibacillus/Schinkia group</taxon>
        <taxon>Calidifontibacillus</taxon>
    </lineage>
</organism>
<dbReference type="InterPro" id="IPR041492">
    <property type="entry name" value="HAD_2"/>
</dbReference>
<dbReference type="PANTHER" id="PTHR43434:SF1">
    <property type="entry name" value="PHOSPHOGLYCOLATE PHOSPHATASE"/>
    <property type="match status" value="1"/>
</dbReference>
<evidence type="ECO:0000256" key="2">
    <source>
        <dbReference type="ARBA" id="ARBA00022842"/>
    </source>
</evidence>
<dbReference type="RefSeq" id="WP_173730243.1">
    <property type="nucleotide sequence ID" value="NZ_JABTTE010000004.1"/>
</dbReference>
<dbReference type="NCBIfam" id="TIGR01549">
    <property type="entry name" value="HAD-SF-IA-v1"/>
    <property type="match status" value="1"/>
</dbReference>
<dbReference type="InterPro" id="IPR050155">
    <property type="entry name" value="HAD-like_hydrolase_sf"/>
</dbReference>
<reference evidence="3" key="1">
    <citation type="submission" date="2020-06" db="EMBL/GenBank/DDBJ databases">
        <title>A novel thermopfilic bacterium from Erzurum, Turkey.</title>
        <authorList>
            <person name="Adiguzel A."/>
            <person name="Ay H."/>
            <person name="Baltaci M.O."/>
        </authorList>
    </citation>
    <scope>NUCLEOTIDE SEQUENCE</scope>
    <source>
        <strain evidence="3">P2</strain>
    </source>
</reference>
<dbReference type="SFLD" id="SFLDG01129">
    <property type="entry name" value="C1.5:_HAD__Beta-PGM__Phosphata"/>
    <property type="match status" value="1"/>
</dbReference>
<dbReference type="SFLD" id="SFLDS00003">
    <property type="entry name" value="Haloacid_Dehalogenase"/>
    <property type="match status" value="1"/>
</dbReference>